<dbReference type="InterPro" id="IPR036890">
    <property type="entry name" value="HATPase_C_sf"/>
</dbReference>
<sequence length="198" mass="21706">MNKIAMKVNQAKLVNSLKYSFTNKTNVLSELMQNARRAKATQVVFEFAPETQILRVTDDGCGIDSIETLLTVAESGWDAEVMANEHPFGVGFLSALFACSHITVVSKSGSLCCATADILSFKPVTVKPVLDWDGVTVITLTGVELELERIDSILQNVARGFPIPVILNGKVLDRKHALDSGLAFMGSMQNRGRLRRFF</sequence>
<dbReference type="EMBL" id="FUKJ01000013">
    <property type="protein sequence ID" value="SJM89287.1"/>
    <property type="molecule type" value="Genomic_DNA"/>
</dbReference>
<dbReference type="Gene3D" id="3.30.565.10">
    <property type="entry name" value="Histidine kinase-like ATPase, C-terminal domain"/>
    <property type="match status" value="1"/>
</dbReference>
<protein>
    <submittedName>
        <fullName evidence="1">Uncharacterized protein</fullName>
    </submittedName>
</protein>
<proteinExistence type="predicted"/>
<organism evidence="1 2">
    <name type="scientific">Crenothrix polyspora</name>
    <dbReference type="NCBI Taxonomy" id="360316"/>
    <lineage>
        <taxon>Bacteria</taxon>
        <taxon>Pseudomonadati</taxon>
        <taxon>Pseudomonadota</taxon>
        <taxon>Gammaproteobacteria</taxon>
        <taxon>Methylococcales</taxon>
        <taxon>Crenotrichaceae</taxon>
        <taxon>Crenothrix</taxon>
    </lineage>
</organism>
<dbReference type="OrthoDB" id="7024458at2"/>
<accession>A0A1R4GZ74</accession>
<evidence type="ECO:0000313" key="1">
    <source>
        <dbReference type="EMBL" id="SJM89287.1"/>
    </source>
</evidence>
<dbReference type="Pfam" id="PF13589">
    <property type="entry name" value="HATPase_c_3"/>
    <property type="match status" value="1"/>
</dbReference>
<dbReference type="SUPFAM" id="SSF55874">
    <property type="entry name" value="ATPase domain of HSP90 chaperone/DNA topoisomerase II/histidine kinase"/>
    <property type="match status" value="1"/>
</dbReference>
<reference evidence="2" key="1">
    <citation type="submission" date="2017-02" db="EMBL/GenBank/DDBJ databases">
        <authorList>
            <person name="Daims H."/>
        </authorList>
    </citation>
    <scope>NUCLEOTIDE SEQUENCE [LARGE SCALE GENOMIC DNA]</scope>
</reference>
<keyword evidence="2" id="KW-1185">Reference proteome</keyword>
<name>A0A1R4GZ74_9GAMM</name>
<gene>
    <name evidence="1" type="ORF">CRENPOLYSF2_110005</name>
</gene>
<evidence type="ECO:0000313" key="2">
    <source>
        <dbReference type="Proteomes" id="UP000195442"/>
    </source>
</evidence>
<dbReference type="AlphaFoldDB" id="A0A1R4GZ74"/>
<dbReference type="RefSeq" id="WP_087145559.1">
    <property type="nucleotide sequence ID" value="NZ_FUKJ01000013.1"/>
</dbReference>
<dbReference type="Proteomes" id="UP000195442">
    <property type="component" value="Unassembled WGS sequence"/>
</dbReference>